<evidence type="ECO:0000256" key="8">
    <source>
        <dbReference type="ARBA" id="ARBA00022967"/>
    </source>
</evidence>
<evidence type="ECO:0000256" key="6">
    <source>
        <dbReference type="ARBA" id="ARBA00022741"/>
    </source>
</evidence>
<keyword evidence="4" id="KW-0762">Sugar transport</keyword>
<dbReference type="STRING" id="1122214.Mame_00401"/>
<keyword evidence="8" id="KW-1278">Translocase</keyword>
<name>A0A1U9YWI1_9HYPH</name>
<keyword evidence="2" id="KW-0813">Transport</keyword>
<keyword evidence="11" id="KW-0378">Hydrolase</keyword>
<evidence type="ECO:0000256" key="9">
    <source>
        <dbReference type="ARBA" id="ARBA00023136"/>
    </source>
</evidence>
<dbReference type="EMBL" id="CP020330">
    <property type="protein sequence ID" value="AQZ49784.1"/>
    <property type="molecule type" value="Genomic_DNA"/>
</dbReference>
<dbReference type="OrthoDB" id="9805029at2"/>
<keyword evidence="6" id="KW-0547">Nucleotide-binding</keyword>
<dbReference type="SUPFAM" id="SSF52540">
    <property type="entry name" value="P-loop containing nucleoside triphosphate hydrolases"/>
    <property type="match status" value="2"/>
</dbReference>
<dbReference type="PANTHER" id="PTHR43790:SF3">
    <property type="entry name" value="D-ALLOSE IMPORT ATP-BINDING PROTEIN ALSA-RELATED"/>
    <property type="match status" value="1"/>
</dbReference>
<gene>
    <name evidence="11" type="primary">rbsA_3</name>
    <name evidence="11" type="ORF">Mame_00401</name>
</gene>
<evidence type="ECO:0000259" key="10">
    <source>
        <dbReference type="PROSITE" id="PS50893"/>
    </source>
</evidence>
<keyword evidence="12" id="KW-1185">Reference proteome</keyword>
<evidence type="ECO:0000256" key="4">
    <source>
        <dbReference type="ARBA" id="ARBA00022597"/>
    </source>
</evidence>
<keyword evidence="9" id="KW-0472">Membrane</keyword>
<evidence type="ECO:0000256" key="2">
    <source>
        <dbReference type="ARBA" id="ARBA00022448"/>
    </source>
</evidence>
<dbReference type="InterPro" id="IPR003593">
    <property type="entry name" value="AAA+_ATPase"/>
</dbReference>
<dbReference type="EC" id="3.6.3.17" evidence="11"/>
<evidence type="ECO:0000256" key="5">
    <source>
        <dbReference type="ARBA" id="ARBA00022737"/>
    </source>
</evidence>
<dbReference type="PROSITE" id="PS50893">
    <property type="entry name" value="ABC_TRANSPORTER_2"/>
    <property type="match status" value="2"/>
</dbReference>
<dbReference type="SMART" id="SM00382">
    <property type="entry name" value="AAA"/>
    <property type="match status" value="2"/>
</dbReference>
<keyword evidence="3" id="KW-1003">Cell membrane</keyword>
<dbReference type="PANTHER" id="PTHR43790">
    <property type="entry name" value="CARBOHYDRATE TRANSPORT ATP-BINDING PROTEIN MG119-RELATED"/>
    <property type="match status" value="1"/>
</dbReference>
<proteinExistence type="inferred from homology"/>
<dbReference type="Proteomes" id="UP000191135">
    <property type="component" value="Chromosome"/>
</dbReference>
<dbReference type="InterPro" id="IPR050107">
    <property type="entry name" value="ABC_carbohydrate_import_ATPase"/>
</dbReference>
<dbReference type="InterPro" id="IPR027417">
    <property type="entry name" value="P-loop_NTPase"/>
</dbReference>
<evidence type="ECO:0000256" key="3">
    <source>
        <dbReference type="ARBA" id="ARBA00022475"/>
    </source>
</evidence>
<keyword evidence="7 11" id="KW-0067">ATP-binding</keyword>
<accession>A0A1U9YWI1</accession>
<dbReference type="AlphaFoldDB" id="A0A1U9YWI1"/>
<sequence>MARIGTPISLTLSGITKVYSSAIALNDVSLEIAGGEVVGLIGENGAGKSTLMKVLGGAIRPDNGAIVIDGLRMESLTPARALSHGIALVHQELNPFSNLDVTGNVMLGREMRKGLFGFIDRAAMEDRVRPLLALLGTRFGPSDPVAELSLAEQQLLEIARALSTNVRLLILDEPTSSLTVSETQRLLDVIRLLRDQGVAVLFITHRLGEIEQVANRVVGLRDGRNAGDLVGADIRKDAMLHLMIGRPVSEFYEQPDDRRGPIVLEARGLRTAAYPHESIDLALRGGEILGLAGLVGAGRTELARAIFGIDPIEAGTVTVEREPVTPGSVPDAIRAGICLVPEDRKSEGLFLDFTIAGNIAMPNLAALSRRGFVDRRAELALAVDARENLAIKARRLDRPVAELSGGNQQKIVLAKWLATRPKVIILDEPTRGIDVGAKAEVYRLMRELAADGAALLMISSDMEEVIGVSSRVAVMNHGRIAGILEHEALSEENILRLAVG</sequence>
<protein>
    <submittedName>
        <fullName evidence="11">Ribose import ATP-binding protein RbsA</fullName>
        <ecNumber evidence="11">3.6.3.17</ecNumber>
    </submittedName>
</protein>
<dbReference type="InterPro" id="IPR003439">
    <property type="entry name" value="ABC_transporter-like_ATP-bd"/>
</dbReference>
<dbReference type="KEGG" id="mmed:Mame_00401"/>
<dbReference type="Gene3D" id="3.40.50.300">
    <property type="entry name" value="P-loop containing nucleotide triphosphate hydrolases"/>
    <property type="match status" value="2"/>
</dbReference>
<comment type="similarity">
    <text evidence="1">Belongs to the ABC transporter superfamily.</text>
</comment>
<feature type="domain" description="ABC transporter" evidence="10">
    <location>
        <begin position="10"/>
        <end position="247"/>
    </location>
</feature>
<dbReference type="Pfam" id="PF00005">
    <property type="entry name" value="ABC_tran"/>
    <property type="match status" value="2"/>
</dbReference>
<evidence type="ECO:0000313" key="12">
    <source>
        <dbReference type="Proteomes" id="UP000191135"/>
    </source>
</evidence>
<dbReference type="PROSITE" id="PS00211">
    <property type="entry name" value="ABC_TRANSPORTER_1"/>
    <property type="match status" value="1"/>
</dbReference>
<dbReference type="InterPro" id="IPR017871">
    <property type="entry name" value="ABC_transporter-like_CS"/>
</dbReference>
<dbReference type="eggNOG" id="COG1129">
    <property type="taxonomic scope" value="Bacteria"/>
</dbReference>
<evidence type="ECO:0000256" key="1">
    <source>
        <dbReference type="ARBA" id="ARBA00005417"/>
    </source>
</evidence>
<reference evidence="11 12" key="1">
    <citation type="submission" date="2017-03" db="EMBL/GenBank/DDBJ databases">
        <title>Foreign affairs: Plasmid Transfer between Roseobacters and Rhizobia.</title>
        <authorList>
            <person name="Bartling P."/>
            <person name="Bunk B."/>
            <person name="Overmann J."/>
            <person name="Brinkmann H."/>
            <person name="Petersen J."/>
        </authorList>
    </citation>
    <scope>NUCLEOTIDE SEQUENCE [LARGE SCALE GENOMIC DNA]</scope>
    <source>
        <strain evidence="11 12">MACL11</strain>
    </source>
</reference>
<dbReference type="CDD" id="cd03216">
    <property type="entry name" value="ABC_Carb_Monos_I"/>
    <property type="match status" value="1"/>
</dbReference>
<dbReference type="CDD" id="cd03215">
    <property type="entry name" value="ABC_Carb_Monos_II"/>
    <property type="match status" value="1"/>
</dbReference>
<evidence type="ECO:0000313" key="11">
    <source>
        <dbReference type="EMBL" id="AQZ49784.1"/>
    </source>
</evidence>
<feature type="domain" description="ABC transporter" evidence="10">
    <location>
        <begin position="258"/>
        <end position="500"/>
    </location>
</feature>
<organism evidence="11 12">
    <name type="scientific">Martelella mediterranea DSM 17316</name>
    <dbReference type="NCBI Taxonomy" id="1122214"/>
    <lineage>
        <taxon>Bacteria</taxon>
        <taxon>Pseudomonadati</taxon>
        <taxon>Pseudomonadota</taxon>
        <taxon>Alphaproteobacteria</taxon>
        <taxon>Hyphomicrobiales</taxon>
        <taxon>Aurantimonadaceae</taxon>
        <taxon>Martelella</taxon>
    </lineage>
</organism>
<dbReference type="GO" id="GO:0005524">
    <property type="term" value="F:ATP binding"/>
    <property type="evidence" value="ECO:0007669"/>
    <property type="project" value="UniProtKB-KW"/>
</dbReference>
<evidence type="ECO:0000256" key="7">
    <source>
        <dbReference type="ARBA" id="ARBA00022840"/>
    </source>
</evidence>
<dbReference type="GO" id="GO:0016887">
    <property type="term" value="F:ATP hydrolysis activity"/>
    <property type="evidence" value="ECO:0007669"/>
    <property type="project" value="InterPro"/>
</dbReference>
<dbReference type="RefSeq" id="WP_018064603.1">
    <property type="nucleotide sequence ID" value="NZ_AQWH01000008.1"/>
</dbReference>
<keyword evidence="5" id="KW-0677">Repeat</keyword>